<evidence type="ECO:0000256" key="9">
    <source>
        <dbReference type="SAM" id="Phobius"/>
    </source>
</evidence>
<dbReference type="Proteomes" id="UP001497516">
    <property type="component" value="Chromosome 1"/>
</dbReference>
<name>A0AAV2CPM8_9ROSI</name>
<protein>
    <submittedName>
        <fullName evidence="10">Uncharacterized protein</fullName>
    </submittedName>
</protein>
<evidence type="ECO:0000313" key="10">
    <source>
        <dbReference type="EMBL" id="CAL1357616.1"/>
    </source>
</evidence>
<evidence type="ECO:0000256" key="6">
    <source>
        <dbReference type="ARBA" id="ARBA00023065"/>
    </source>
</evidence>
<feature type="transmembrane region" description="Helical" evidence="9">
    <location>
        <begin position="163"/>
        <end position="185"/>
    </location>
</feature>
<accession>A0AAV2CPM8</accession>
<evidence type="ECO:0000256" key="2">
    <source>
        <dbReference type="ARBA" id="ARBA00010864"/>
    </source>
</evidence>
<dbReference type="EMBL" id="OZ034813">
    <property type="protein sequence ID" value="CAL1357616.1"/>
    <property type="molecule type" value="Genomic_DNA"/>
</dbReference>
<comment type="similarity">
    <text evidence="2">Belongs to the TrkH potassium transport family. HKT (TC 2.A.38.3) subfamily.</text>
</comment>
<evidence type="ECO:0000256" key="4">
    <source>
        <dbReference type="ARBA" id="ARBA00022692"/>
    </source>
</evidence>
<evidence type="ECO:0000256" key="5">
    <source>
        <dbReference type="ARBA" id="ARBA00022989"/>
    </source>
</evidence>
<feature type="compositionally biased region" description="Basic and acidic residues" evidence="8">
    <location>
        <begin position="127"/>
        <end position="143"/>
    </location>
</feature>
<organism evidence="10 11">
    <name type="scientific">Linum trigynum</name>
    <dbReference type="NCBI Taxonomy" id="586398"/>
    <lineage>
        <taxon>Eukaryota</taxon>
        <taxon>Viridiplantae</taxon>
        <taxon>Streptophyta</taxon>
        <taxon>Embryophyta</taxon>
        <taxon>Tracheophyta</taxon>
        <taxon>Spermatophyta</taxon>
        <taxon>Magnoliopsida</taxon>
        <taxon>eudicotyledons</taxon>
        <taxon>Gunneridae</taxon>
        <taxon>Pentapetalae</taxon>
        <taxon>rosids</taxon>
        <taxon>fabids</taxon>
        <taxon>Malpighiales</taxon>
        <taxon>Linaceae</taxon>
        <taxon>Linum</taxon>
    </lineage>
</organism>
<evidence type="ECO:0000256" key="8">
    <source>
        <dbReference type="SAM" id="MobiDB-lite"/>
    </source>
</evidence>
<comment type="subcellular location">
    <subcellularLocation>
        <location evidence="1">Membrane</location>
        <topology evidence="1">Multi-pass membrane protein</topology>
    </subcellularLocation>
</comment>
<dbReference type="GO" id="GO:0030001">
    <property type="term" value="P:metal ion transport"/>
    <property type="evidence" value="ECO:0007669"/>
    <property type="project" value="UniProtKB-ARBA"/>
</dbReference>
<dbReference type="PANTHER" id="PTHR31064">
    <property type="entry name" value="POTASSIUM TRANSPORT PROTEIN DDB_G0292412-RELATED"/>
    <property type="match status" value="1"/>
</dbReference>
<feature type="transmembrane region" description="Helical" evidence="9">
    <location>
        <begin position="205"/>
        <end position="223"/>
    </location>
</feature>
<proteinExistence type="inferred from homology"/>
<dbReference type="PANTHER" id="PTHR31064:SF38">
    <property type="entry name" value="CATION TRANSPORTER HKT1_4-RELATED"/>
    <property type="match status" value="1"/>
</dbReference>
<feature type="transmembrane region" description="Helical" evidence="9">
    <location>
        <begin position="352"/>
        <end position="369"/>
    </location>
</feature>
<keyword evidence="11" id="KW-1185">Reference proteome</keyword>
<sequence>MNPFNRFFVFRVNSFSLNLFYFLFLSFAGYWILIYLGTRPGADVPRTIDYVFTAVSTATDSSMSVIEMEAFSNSQLLFMTFLMFVGGEVFVSVVVLTLKAFRVRTKSRMAAEEEEKSRATPTSSPPGDHRHELELSVGKDERAPSPSSIDDQERILESKSVQFLSFICLCYLIVIHIFGVALLSAYVTLSPSASRVLEEKGIKRFTFALFTAVSTFGSCGFIPTNENMIVFRHNTVMQLILIPQVLMGNTMFPPCLRLCVWLAGKLWKAKSDCTEYLLRNSKRIGFYHLLPGRESVWLTGTVVIFLAVQFALFLGTDWWSEGLIGLNTVEKLVGALFLTVNARHSGETIVDLNTISAASLVVFVVMMYLPPYTFFLPMKAGREVAKTNNQGESVKYMIQDGHNDNTTGEITRPRIKGGVHHGHNNNKFIENFIVSQLSFLSIFIILICITERQSIVKDPLNYNVFNIIFEVISAYGNVGFSMGYGCKRQINPSGDCQDKYYGFSGKWSDEGKIVLILVMLFGRLKKFNMDGGKAWILL</sequence>
<evidence type="ECO:0000256" key="7">
    <source>
        <dbReference type="ARBA" id="ARBA00023136"/>
    </source>
</evidence>
<evidence type="ECO:0000256" key="3">
    <source>
        <dbReference type="ARBA" id="ARBA00022448"/>
    </source>
</evidence>
<dbReference type="GO" id="GO:0008324">
    <property type="term" value="F:monoatomic cation transmembrane transporter activity"/>
    <property type="evidence" value="ECO:0007669"/>
    <property type="project" value="InterPro"/>
</dbReference>
<evidence type="ECO:0000313" key="11">
    <source>
        <dbReference type="Proteomes" id="UP001497516"/>
    </source>
</evidence>
<reference evidence="10 11" key="1">
    <citation type="submission" date="2024-04" db="EMBL/GenBank/DDBJ databases">
        <authorList>
            <person name="Fracassetti M."/>
        </authorList>
    </citation>
    <scope>NUCLEOTIDE SEQUENCE [LARGE SCALE GENOMIC DNA]</scope>
</reference>
<feature type="transmembrane region" description="Helical" evidence="9">
    <location>
        <begin position="296"/>
        <end position="316"/>
    </location>
</feature>
<evidence type="ECO:0000256" key="1">
    <source>
        <dbReference type="ARBA" id="ARBA00004141"/>
    </source>
</evidence>
<feature type="transmembrane region" description="Helical" evidence="9">
    <location>
        <begin position="432"/>
        <end position="450"/>
    </location>
</feature>
<feature type="transmembrane region" description="Helical" evidence="9">
    <location>
        <begin position="12"/>
        <end position="36"/>
    </location>
</feature>
<dbReference type="AlphaFoldDB" id="A0AAV2CPM8"/>
<keyword evidence="7 9" id="KW-0472">Membrane</keyword>
<keyword evidence="3" id="KW-0813">Transport</keyword>
<keyword evidence="5 9" id="KW-1133">Transmembrane helix</keyword>
<dbReference type="InterPro" id="IPR051143">
    <property type="entry name" value="TrkH_K-transport"/>
</dbReference>
<gene>
    <name evidence="10" type="ORF">LTRI10_LOCUS5232</name>
</gene>
<keyword evidence="6" id="KW-0406">Ion transport</keyword>
<dbReference type="Pfam" id="PF02386">
    <property type="entry name" value="TrkH"/>
    <property type="match status" value="1"/>
</dbReference>
<feature type="region of interest" description="Disordered" evidence="8">
    <location>
        <begin position="112"/>
        <end position="150"/>
    </location>
</feature>
<keyword evidence="4 9" id="KW-0812">Transmembrane</keyword>
<dbReference type="GO" id="GO:0005886">
    <property type="term" value="C:plasma membrane"/>
    <property type="evidence" value="ECO:0007669"/>
    <property type="project" value="TreeGrafter"/>
</dbReference>
<dbReference type="InterPro" id="IPR003445">
    <property type="entry name" value="Cat_transpt"/>
</dbReference>
<feature type="transmembrane region" description="Helical" evidence="9">
    <location>
        <begin position="76"/>
        <end position="98"/>
    </location>
</feature>